<dbReference type="SUPFAM" id="SSF56112">
    <property type="entry name" value="Protein kinase-like (PK-like)"/>
    <property type="match status" value="1"/>
</dbReference>
<organismHost>
    <name type="scientific">Paramecium bursaria</name>
    <dbReference type="NCBI Taxonomy" id="74790"/>
</organismHost>
<reference evidence="5 6" key="1">
    <citation type="journal article" date="2007" name="Virology">
        <title>Sequence and annotation of the 314-kb MT325 and the 321-kb FR483 viruses that infect Chlorella Pbi.</title>
        <authorList>
            <person name="Fitzgerald L.A."/>
            <person name="Graves M.V."/>
            <person name="Li X."/>
            <person name="Feldblyum T."/>
            <person name="Hartigan J."/>
            <person name="Van Etten J.L."/>
        </authorList>
    </citation>
    <scope>NUCLEOTIDE SEQUENCE [LARGE SCALE GENOMIC DNA]</scope>
    <source>
        <strain evidence="5 6">MT325</strain>
    </source>
</reference>
<dbReference type="InterPro" id="IPR000719">
    <property type="entry name" value="Prot_kinase_dom"/>
</dbReference>
<name>A7IVH4_PBCVM</name>
<dbReference type="Pfam" id="PF00069">
    <property type="entry name" value="Pkinase"/>
    <property type="match status" value="1"/>
</dbReference>
<dbReference type="PANTHER" id="PTHR44167">
    <property type="entry name" value="OVARIAN-SPECIFIC SERINE/THREONINE-PROTEIN KINASE LOK-RELATED"/>
    <property type="match status" value="1"/>
</dbReference>
<evidence type="ECO:0000313" key="5">
    <source>
        <dbReference type="EMBL" id="ABT14348.1"/>
    </source>
</evidence>
<accession>A7IVH4</accession>
<dbReference type="InterPro" id="IPR017441">
    <property type="entry name" value="Protein_kinase_ATP_BS"/>
</dbReference>
<feature type="domain" description="Protein kinase" evidence="4">
    <location>
        <begin position="11"/>
        <end position="268"/>
    </location>
</feature>
<dbReference type="PROSITE" id="PS00107">
    <property type="entry name" value="PROTEIN_KINASE_ATP"/>
    <property type="match status" value="1"/>
</dbReference>
<gene>
    <name evidence="5" type="primary">M794R</name>
    <name evidence="5" type="ORF">MT325_M794R</name>
</gene>
<dbReference type="PANTHER" id="PTHR44167:SF24">
    <property type="entry name" value="SERINE_THREONINE-PROTEIN KINASE CHK2"/>
    <property type="match status" value="1"/>
</dbReference>
<keyword evidence="1 3" id="KW-0547">Nucleotide-binding</keyword>
<dbReference type="GO" id="GO:0004674">
    <property type="term" value="F:protein serine/threonine kinase activity"/>
    <property type="evidence" value="ECO:0007669"/>
    <property type="project" value="TreeGrafter"/>
</dbReference>
<dbReference type="InterPro" id="IPR011009">
    <property type="entry name" value="Kinase-like_dom_sf"/>
</dbReference>
<keyword evidence="2 3" id="KW-0067">ATP-binding</keyword>
<dbReference type="InterPro" id="IPR008271">
    <property type="entry name" value="Ser/Thr_kinase_AS"/>
</dbReference>
<evidence type="ECO:0000256" key="1">
    <source>
        <dbReference type="ARBA" id="ARBA00022741"/>
    </source>
</evidence>
<evidence type="ECO:0000256" key="2">
    <source>
        <dbReference type="ARBA" id="ARBA00022840"/>
    </source>
</evidence>
<protein>
    <submittedName>
        <fullName evidence="5">Uncharacterized protein M794R</fullName>
    </submittedName>
</protein>
<organism evidence="5 6">
    <name type="scientific">Paramecium bursaria Chlorella virus MT325</name>
    <name type="common">PBCV-MT325</name>
    <dbReference type="NCBI Taxonomy" id="346932"/>
    <lineage>
        <taxon>Viruses</taxon>
        <taxon>Varidnaviria</taxon>
        <taxon>Bamfordvirae</taxon>
        <taxon>Nucleocytoviricota</taxon>
        <taxon>Megaviricetes</taxon>
        <taxon>Algavirales</taxon>
        <taxon>Phycodnaviridae</taxon>
        <taxon>Chlorovirus</taxon>
        <taxon>Chlorovirus conductrix</taxon>
        <taxon>Paramecium bursaria Chlorella virus A1</taxon>
    </lineage>
</organism>
<dbReference type="EMBL" id="DQ491001">
    <property type="protein sequence ID" value="ABT14348.1"/>
    <property type="molecule type" value="Genomic_DNA"/>
</dbReference>
<evidence type="ECO:0000259" key="4">
    <source>
        <dbReference type="PROSITE" id="PS50011"/>
    </source>
</evidence>
<dbReference type="Proteomes" id="UP000246715">
    <property type="component" value="Segment"/>
</dbReference>
<dbReference type="PROSITE" id="PS50011">
    <property type="entry name" value="PROTEIN_KINASE_DOM"/>
    <property type="match status" value="1"/>
</dbReference>
<dbReference type="SMART" id="SM00220">
    <property type="entry name" value="S_TKc"/>
    <property type="match status" value="1"/>
</dbReference>
<sequence>MKPTVELFSDYRLEDKVGKGTFGEVWSAINIETRKKVAIKMSATPKGPTIMLAEYNMMNSLDHPNIMKASAIYHSAASAHIVMPFYEADLFNYTMSNEGLFKEKTLKVILNDICGAIKHMHDKDIVHRDIKPDNIMMDGNCKFVLCDFGFAEKEDYMTTSKLLGTLAFLSPEVIKGMHRDNEAKFTVGKPVDIYALGITLFSIATKTNAVPDMPTKKMMRYLEDPDMLDEVDKLKNRSEKFKSLLRGMLDPNPISRITIDEIISHEFFCE</sequence>
<dbReference type="Gene3D" id="1.10.510.10">
    <property type="entry name" value="Transferase(Phosphotransferase) domain 1"/>
    <property type="match status" value="1"/>
</dbReference>
<dbReference type="PIRSF" id="PIRSF000654">
    <property type="entry name" value="Integrin-linked_kinase"/>
    <property type="match status" value="1"/>
</dbReference>
<proteinExistence type="predicted"/>
<dbReference type="PROSITE" id="PS00108">
    <property type="entry name" value="PROTEIN_KINASE_ST"/>
    <property type="match status" value="1"/>
</dbReference>
<evidence type="ECO:0000313" key="6">
    <source>
        <dbReference type="Proteomes" id="UP000246715"/>
    </source>
</evidence>
<dbReference type="GO" id="GO:0005524">
    <property type="term" value="F:ATP binding"/>
    <property type="evidence" value="ECO:0007669"/>
    <property type="project" value="UniProtKB-UniRule"/>
</dbReference>
<evidence type="ECO:0000256" key="3">
    <source>
        <dbReference type="PROSITE-ProRule" id="PRU10141"/>
    </source>
</evidence>
<feature type="binding site" evidence="3">
    <location>
        <position position="40"/>
    </location>
    <ligand>
        <name>ATP</name>
        <dbReference type="ChEBI" id="CHEBI:30616"/>
    </ligand>
</feature>